<feature type="domain" description="EGF-like" evidence="16">
    <location>
        <begin position="1979"/>
        <end position="2018"/>
    </location>
</feature>
<feature type="disulfide bond" evidence="14">
    <location>
        <begin position="1901"/>
        <end position="1911"/>
    </location>
</feature>
<name>H0X7Y7_OTOGA</name>
<dbReference type="EMBL" id="AAQR03104486">
    <property type="status" value="NOT_ANNOTATED_CDS"/>
    <property type="molecule type" value="Genomic_DNA"/>
</dbReference>
<dbReference type="GO" id="GO:0048048">
    <property type="term" value="P:embryonic eye morphogenesis"/>
    <property type="evidence" value="ECO:0007669"/>
    <property type="project" value="UniProtKB-ARBA"/>
</dbReference>
<feature type="domain" description="EGF-like" evidence="16">
    <location>
        <begin position="2256"/>
        <end position="2295"/>
    </location>
</feature>
<feature type="domain" description="TB" evidence="17">
    <location>
        <begin position="342"/>
        <end position="395"/>
    </location>
</feature>
<accession>H0X7Y7</accession>
<dbReference type="EMBL" id="AAQR03104487">
    <property type="status" value="NOT_ANNOTATED_CDS"/>
    <property type="molecule type" value="Genomic_DNA"/>
</dbReference>
<feature type="domain" description="EGF-like" evidence="16">
    <location>
        <begin position="2301"/>
        <end position="2342"/>
    </location>
</feature>
<reference evidence="18" key="2">
    <citation type="submission" date="2025-08" db="UniProtKB">
        <authorList>
            <consortium name="Ensembl"/>
        </authorList>
    </citation>
    <scope>IDENTIFICATION</scope>
</reference>
<evidence type="ECO:0000313" key="18">
    <source>
        <dbReference type="Ensembl" id="ENSOGAP00000011557.2"/>
    </source>
</evidence>
<dbReference type="Gene3D" id="3.90.290.10">
    <property type="entry name" value="TGF-beta binding (TB) domain"/>
    <property type="match status" value="9"/>
</dbReference>
<feature type="domain" description="EGF-like" evidence="16">
    <location>
        <begin position="1287"/>
        <end position="1328"/>
    </location>
</feature>
<feature type="domain" description="EGF-like" evidence="16">
    <location>
        <begin position="2495"/>
        <end position="2531"/>
    </location>
</feature>
<evidence type="ECO:0000256" key="7">
    <source>
        <dbReference type="ARBA" id="ARBA00022702"/>
    </source>
</evidence>
<feature type="domain" description="TB" evidence="17">
    <location>
        <begin position="1701"/>
        <end position="1753"/>
    </location>
</feature>
<evidence type="ECO:0000256" key="12">
    <source>
        <dbReference type="ARBA" id="ARBA00023180"/>
    </source>
</evidence>
<keyword evidence="3" id="KW-0964">Secreted</keyword>
<dbReference type="FunFam" id="3.90.290.10:FF:000006">
    <property type="entry name" value="Fibrillin 2"/>
    <property type="match status" value="1"/>
</dbReference>
<dbReference type="FunFam" id="3.90.290.10:FF:000020">
    <property type="entry name" value="Fibrillin-1"/>
    <property type="match status" value="1"/>
</dbReference>
<feature type="domain" description="TB" evidence="17">
    <location>
        <begin position="2064"/>
        <end position="2117"/>
    </location>
</feature>
<feature type="domain" description="EGF-like" evidence="16">
    <location>
        <begin position="252"/>
        <end position="293"/>
    </location>
</feature>
<evidence type="ECO:0000256" key="11">
    <source>
        <dbReference type="ARBA" id="ARBA00023157"/>
    </source>
</evidence>
<dbReference type="FunFam" id="2.10.25.10:FF:000008">
    <property type="entry name" value="Signal peptide, CUB domain, EGF-like 2"/>
    <property type="match status" value="1"/>
</dbReference>
<dbReference type="EMBL" id="AAQR03104489">
    <property type="status" value="NOT_ANNOTATED_CDS"/>
    <property type="molecule type" value="Genomic_DNA"/>
</dbReference>
<feature type="domain" description="EGF-like" evidence="16">
    <location>
        <begin position="1370"/>
        <end position="1410"/>
    </location>
</feature>
<dbReference type="Ensembl" id="ENSOGAT00000012896.2">
    <property type="protein sequence ID" value="ENSOGAP00000011557.2"/>
    <property type="gene ID" value="ENSOGAG00000012883.2"/>
</dbReference>
<dbReference type="FunFam" id="2.10.25.10:FF:000005">
    <property type="entry name" value="Fibrillin 2"/>
    <property type="match status" value="2"/>
</dbReference>
<feature type="disulfide bond" evidence="14">
    <location>
        <begin position="174"/>
        <end position="183"/>
    </location>
</feature>
<dbReference type="GO" id="GO:0005179">
    <property type="term" value="F:hormone activity"/>
    <property type="evidence" value="ECO:0007669"/>
    <property type="project" value="UniProtKB-KW"/>
</dbReference>
<dbReference type="STRING" id="30611.ENSOGAP00000011557"/>
<dbReference type="InterPro" id="IPR001881">
    <property type="entry name" value="EGF-like_Ca-bd_dom"/>
</dbReference>
<dbReference type="PIRSF" id="PIRSF036312">
    <property type="entry name" value="Fibrillin"/>
    <property type="match status" value="1"/>
</dbReference>
<dbReference type="InterPro" id="IPR017878">
    <property type="entry name" value="TB_dom"/>
</dbReference>
<comment type="caution">
    <text evidence="14">Lacks conserved residue(s) required for the propagation of feature annotation.</text>
</comment>
<feature type="domain" description="EGF-like" evidence="16">
    <location>
        <begin position="538"/>
        <end position="579"/>
    </location>
</feature>
<dbReference type="FunFam" id="2.10.25.10:FF:000087">
    <property type="entry name" value="Fibrillin 2"/>
    <property type="match status" value="1"/>
</dbReference>
<feature type="domain" description="EGF-like" evidence="16">
    <location>
        <begin position="2215"/>
        <end position="2251"/>
    </location>
</feature>
<dbReference type="Pfam" id="PF21364">
    <property type="entry name" value="EGF_FBN_1st"/>
    <property type="match status" value="1"/>
</dbReference>
<dbReference type="InterPro" id="IPR049388">
    <property type="entry name" value="FBN_EGF_N"/>
</dbReference>
<proteinExistence type="inferred from homology"/>
<organism evidence="18 19">
    <name type="scientific">Otolemur garnettii</name>
    <name type="common">Small-eared galago</name>
    <name type="synonym">Garnett's greater bushbaby</name>
    <dbReference type="NCBI Taxonomy" id="30611"/>
    <lineage>
        <taxon>Eukaryota</taxon>
        <taxon>Metazoa</taxon>
        <taxon>Chordata</taxon>
        <taxon>Craniata</taxon>
        <taxon>Vertebrata</taxon>
        <taxon>Euteleostomi</taxon>
        <taxon>Mammalia</taxon>
        <taxon>Eutheria</taxon>
        <taxon>Euarchontoglires</taxon>
        <taxon>Primates</taxon>
        <taxon>Strepsirrhini</taxon>
        <taxon>Lorisiformes</taxon>
        <taxon>Galagidae</taxon>
        <taxon>Otolemur</taxon>
    </lineage>
</organism>
<feature type="domain" description="EGF-like" evidence="16">
    <location>
        <begin position="1411"/>
        <end position="1448"/>
    </location>
</feature>
<feature type="domain" description="EGF-like" evidence="16">
    <location>
        <begin position="2454"/>
        <end position="2494"/>
    </location>
</feature>
<dbReference type="Pfam" id="PF07645">
    <property type="entry name" value="EGF_CA"/>
    <property type="match status" value="36"/>
</dbReference>
<dbReference type="FunFam" id="2.10.25.10:FF:000038">
    <property type="entry name" value="Fibrillin 2"/>
    <property type="match status" value="3"/>
</dbReference>
<dbReference type="FunFam" id="2.10.25.10:FF:000071">
    <property type="entry name" value="Fibrillin 2"/>
    <property type="match status" value="1"/>
</dbReference>
<dbReference type="FunFam" id="2.10.25.10:FF:000086">
    <property type="entry name" value="Fibrillin 2"/>
    <property type="match status" value="1"/>
</dbReference>
<dbReference type="PANTHER" id="PTHR47333:SF5">
    <property type="entry name" value="FIBRILLIN-3"/>
    <property type="match status" value="1"/>
</dbReference>
<feature type="domain" description="EGF-like" evidence="16">
    <location>
        <begin position="2175"/>
        <end position="2214"/>
    </location>
</feature>
<feature type="domain" description="EGF-like" evidence="16">
    <location>
        <begin position="1897"/>
        <end position="1932"/>
    </location>
</feature>
<feature type="domain" description="EGF-like" evidence="16">
    <location>
        <begin position="2133"/>
        <end position="2170"/>
    </location>
</feature>
<keyword evidence="8" id="KW-0732">Signal</keyword>
<dbReference type="FunFam" id="3.90.290.10:FF:000008">
    <property type="entry name" value="Fibrillin 3"/>
    <property type="match status" value="1"/>
</dbReference>
<dbReference type="FunFam" id="2.10.25.10:FF:000618">
    <property type="entry name" value="Fibrillin 3"/>
    <property type="match status" value="1"/>
</dbReference>
<dbReference type="PROSITE" id="PS00010">
    <property type="entry name" value="ASX_HYDROXYL"/>
    <property type="match status" value="37"/>
</dbReference>
<keyword evidence="9" id="KW-0677">Repeat</keyword>
<reference evidence="19" key="1">
    <citation type="submission" date="2011-03" db="EMBL/GenBank/DDBJ databases">
        <title>Version 3 of the genome sequence of Otolemur garnettii (Bushbaby).</title>
        <authorList>
            <consortium name="The Broad Institute Genome Sequencing Platform"/>
            <person name="Di Palma F."/>
            <person name="Johnson J."/>
            <person name="Lander E.S."/>
            <person name="Lindblad-Toh K."/>
            <person name="Jaffe D.B."/>
            <person name="Gnerre S."/>
            <person name="MacCallum I."/>
            <person name="Przybylski D."/>
            <person name="Ribeiro F.J."/>
            <person name="Burton J.N."/>
            <person name="Walker B.J."/>
            <person name="Sharpe T."/>
            <person name="Hall G."/>
        </authorList>
    </citation>
    <scope>NUCLEOTIDE SEQUENCE [LARGE SCALE GENOMIC DNA]</scope>
</reference>
<dbReference type="SUPFAM" id="SSF57196">
    <property type="entry name" value="EGF/Laminin"/>
    <property type="match status" value="8"/>
</dbReference>
<dbReference type="FunFam" id="3.90.290.10:FF:000005">
    <property type="entry name" value="Fibrillin 2"/>
    <property type="match status" value="1"/>
</dbReference>
<feature type="domain" description="TB" evidence="17">
    <location>
        <begin position="190"/>
        <end position="233"/>
    </location>
</feature>
<dbReference type="FunFam" id="2.10.25.10:FF:000003">
    <property type="entry name" value="fibrillin-1 isoform X1"/>
    <property type="match status" value="12"/>
</dbReference>
<dbReference type="InterPro" id="IPR040872">
    <property type="entry name" value="Fibrillin_U_N"/>
</dbReference>
<dbReference type="HOGENOM" id="CLU_000233_0_0_1"/>
<evidence type="ECO:0000256" key="15">
    <source>
        <dbReference type="SAM" id="MobiDB-lite"/>
    </source>
</evidence>
<dbReference type="EMBL" id="AAQR03104485">
    <property type="status" value="NOT_ANNOTATED_CDS"/>
    <property type="molecule type" value="Genomic_DNA"/>
</dbReference>
<feature type="domain" description="TB" evidence="17">
    <location>
        <begin position="859"/>
        <end position="898"/>
    </location>
</feature>
<dbReference type="FunFam" id="3.90.290.10:FF:000003">
    <property type="entry name" value="Fibrillin 3"/>
    <property type="match status" value="1"/>
</dbReference>
<dbReference type="FunFam" id="2.10.25.10:FF:000010">
    <property type="entry name" value="Pro-epidermal growth factor"/>
    <property type="match status" value="2"/>
</dbReference>
<dbReference type="SMART" id="SM00179">
    <property type="entry name" value="EGF_CA"/>
    <property type="match status" value="43"/>
</dbReference>
<dbReference type="GO" id="GO:0005576">
    <property type="term" value="C:extracellular region"/>
    <property type="evidence" value="ECO:0007669"/>
    <property type="project" value="UniProtKB-ARBA"/>
</dbReference>
<reference evidence="18" key="3">
    <citation type="submission" date="2025-09" db="UniProtKB">
        <authorList>
            <consortium name="Ensembl"/>
        </authorList>
    </citation>
    <scope>IDENTIFICATION</scope>
</reference>
<keyword evidence="7" id="KW-0372">Hormone</keyword>
<feature type="domain" description="EGF-like" evidence="16">
    <location>
        <begin position="1813"/>
        <end position="1851"/>
    </location>
</feature>
<dbReference type="FunFam" id="2.10.25.10:FF:000014">
    <property type="entry name" value="Latent-transforming growth factor beta-binding protein 3"/>
    <property type="match status" value="1"/>
</dbReference>
<dbReference type="InterPro" id="IPR000152">
    <property type="entry name" value="EGF-type_Asp/Asn_hydroxyl_site"/>
</dbReference>
<evidence type="ECO:0000259" key="16">
    <source>
        <dbReference type="PROSITE" id="PS50026"/>
    </source>
</evidence>
<comment type="subcellular location">
    <subcellularLocation>
        <location evidence="1">Secreted</location>
        <location evidence="1">Extracellular space</location>
        <location evidence="1">Extracellular matrix</location>
    </subcellularLocation>
</comment>
<feature type="domain" description="EGF-like" evidence="16">
    <location>
        <begin position="580"/>
        <end position="616"/>
    </location>
</feature>
<dbReference type="FunFam" id="2.10.25.10:FF:000133">
    <property type="entry name" value="Fibrillin 3"/>
    <property type="match status" value="1"/>
</dbReference>
<keyword evidence="10" id="KW-0106">Calcium</keyword>
<dbReference type="EMBL" id="AAQR03104492">
    <property type="status" value="NOT_ANNOTATED_CDS"/>
    <property type="molecule type" value="Genomic_DNA"/>
</dbReference>
<dbReference type="SUPFAM" id="SSF57184">
    <property type="entry name" value="Growth factor receptor domain"/>
    <property type="match status" value="13"/>
</dbReference>
<feature type="domain" description="EGF-like" evidence="16">
    <location>
        <begin position="1162"/>
        <end position="1203"/>
    </location>
</feature>
<feature type="domain" description="TB" evidence="17">
    <location>
        <begin position="1540"/>
        <end position="1596"/>
    </location>
</feature>
<feature type="domain" description="EGF-like" evidence="16">
    <location>
        <begin position="2412"/>
        <end position="2449"/>
    </location>
</feature>
<evidence type="ECO:0000256" key="8">
    <source>
        <dbReference type="ARBA" id="ARBA00022729"/>
    </source>
</evidence>
<dbReference type="PROSITE" id="PS50026">
    <property type="entry name" value="EGF_3"/>
    <property type="match status" value="37"/>
</dbReference>
<feature type="domain" description="TB" evidence="17">
    <location>
        <begin position="964"/>
        <end position="1015"/>
    </location>
</feature>
<feature type="domain" description="EGF-like" evidence="16">
    <location>
        <begin position="1656"/>
        <end position="1696"/>
    </location>
</feature>
<dbReference type="OMA" id="QGHCVFG"/>
<dbReference type="SMART" id="SM00181">
    <property type="entry name" value="EGF"/>
    <property type="match status" value="45"/>
</dbReference>
<protein>
    <recommendedName>
        <fullName evidence="13">Fibrillin-1</fullName>
    </recommendedName>
</protein>
<feature type="region of interest" description="Disordered" evidence="15">
    <location>
        <begin position="1"/>
        <end position="55"/>
    </location>
</feature>
<dbReference type="GO" id="GO:0005509">
    <property type="term" value="F:calcium ion binding"/>
    <property type="evidence" value="ECO:0007669"/>
    <property type="project" value="InterPro"/>
</dbReference>
<dbReference type="InParanoid" id="H0X7Y7"/>
<dbReference type="InterPro" id="IPR018097">
    <property type="entry name" value="EGF_Ca-bd_CS"/>
</dbReference>
<dbReference type="FunFam" id="2.10.25.10:FF:000149">
    <property type="entry name" value="Fibrillin 2"/>
    <property type="match status" value="1"/>
</dbReference>
<keyword evidence="12" id="KW-0325">Glycoprotein</keyword>
<feature type="disulfide bond" evidence="14">
    <location>
        <begin position="2581"/>
        <end position="2591"/>
    </location>
</feature>
<dbReference type="Pfam" id="PF12947">
    <property type="entry name" value="EGF_3"/>
    <property type="match status" value="1"/>
</dbReference>
<feature type="domain" description="EGF-like" evidence="16">
    <location>
        <begin position="2534"/>
        <end position="2572"/>
    </location>
</feature>
<evidence type="ECO:0000256" key="10">
    <source>
        <dbReference type="ARBA" id="ARBA00022837"/>
    </source>
</evidence>
<dbReference type="PANTHER" id="PTHR47333">
    <property type="entry name" value="VON WILLEBRAND FACTOR C AND EGF DOMAIN-CONTAINING PROTEIN"/>
    <property type="match status" value="1"/>
</dbReference>
<dbReference type="SUPFAM" id="SSF57581">
    <property type="entry name" value="TB module/8-cys domain"/>
    <property type="match status" value="9"/>
</dbReference>
<dbReference type="GO" id="GO:0043010">
    <property type="term" value="P:camera-type eye development"/>
    <property type="evidence" value="ECO:0007669"/>
    <property type="project" value="UniProtKB-ARBA"/>
</dbReference>
<keyword evidence="11 14" id="KW-1015">Disulfide bond</keyword>
<evidence type="ECO:0000256" key="3">
    <source>
        <dbReference type="ARBA" id="ARBA00022525"/>
    </source>
</evidence>
<evidence type="ECO:0000256" key="1">
    <source>
        <dbReference type="ARBA" id="ARBA00004498"/>
    </source>
</evidence>
<feature type="disulfide bond" evidence="14">
    <location>
        <begin position="156"/>
        <end position="166"/>
    </location>
</feature>
<feature type="domain" description="EGF-like" evidence="16">
    <location>
        <begin position="1613"/>
        <end position="1654"/>
    </location>
</feature>
<keyword evidence="4" id="KW-0272">Extracellular matrix</keyword>
<evidence type="ECO:0000256" key="9">
    <source>
        <dbReference type="ARBA" id="ARBA00022737"/>
    </source>
</evidence>
<feature type="domain" description="EGF-like" evidence="16">
    <location>
        <begin position="1120"/>
        <end position="1161"/>
    </location>
</feature>
<comment type="similarity">
    <text evidence="2">Belongs to the fibrillin family.</text>
</comment>
<dbReference type="FunFam" id="2.10.25.10:FF:000097">
    <property type="entry name" value="Fibrillin 2"/>
    <property type="match status" value="1"/>
</dbReference>
<dbReference type="FunCoup" id="H0X7Y7">
    <property type="interactions" value="18"/>
</dbReference>
<feature type="domain" description="EGF-like" evidence="16">
    <location>
        <begin position="498"/>
        <end position="533"/>
    </location>
</feature>
<feature type="disulfide bond" evidence="14">
    <location>
        <begin position="502"/>
        <end position="512"/>
    </location>
</feature>
<evidence type="ECO:0000256" key="2">
    <source>
        <dbReference type="ARBA" id="ARBA00008972"/>
    </source>
</evidence>
<evidence type="ECO:0000256" key="13">
    <source>
        <dbReference type="ARBA" id="ARBA00069509"/>
    </source>
</evidence>
<feature type="domain" description="EGF-like" evidence="16">
    <location>
        <begin position="2019"/>
        <end position="2059"/>
    </location>
</feature>
<dbReference type="PROSITE" id="PS01187">
    <property type="entry name" value="EGF_CA"/>
    <property type="match status" value="17"/>
</dbReference>
<dbReference type="FunFam" id="2.10.25.10:FF:000023">
    <property type="entry name" value="Fibrillin 2"/>
    <property type="match status" value="2"/>
</dbReference>
<dbReference type="InterPro" id="IPR026823">
    <property type="entry name" value="cEGF"/>
</dbReference>
<dbReference type="PROSITE" id="PS00022">
    <property type="entry name" value="EGF_1"/>
    <property type="match status" value="1"/>
</dbReference>
<feature type="domain" description="EGF-like" evidence="16">
    <location>
        <begin position="918"/>
        <end position="959"/>
    </location>
</feature>
<dbReference type="InterPro" id="IPR024731">
    <property type="entry name" value="NELL2-like_EGF"/>
</dbReference>
<feature type="domain" description="EGF-like" evidence="16">
    <location>
        <begin position="1245"/>
        <end position="1286"/>
    </location>
</feature>
<dbReference type="Gene3D" id="2.10.25.10">
    <property type="entry name" value="Laminin"/>
    <property type="match status" value="45"/>
</dbReference>
<keyword evidence="19" id="KW-1185">Reference proteome</keyword>
<sequence length="2865" mass="306391">QPPAPLSLWTGHLPQPPDLPISPGAPTSPGHHSGQSHWDGAVEPAGPGRVRRRGSPGILQGPNVCGSRFHAYCCPGWRMLPGRSQCLVPVCRRSCGEGFCFQPNLCTCVDGTLAPSCGGGRGSGCSVSCMNGGSCRGTSCLCRHGYMGTVCGQPVCDHGCHNGGRCIGPNLCACVYGFMGPQCEKDYRTRPCFGQLGPEGCHHQLTGLVCTKALCCATVGRAWGLPCELCPTQPHPCRRGFIPNIDTGACQDVNECQAIPGLCQGGSCVNTVGSFLCRCPAGHWLSDSGATCEAVQRWMIISVLGLCCGGDCTNIVGSHVCTCPGFTSNLDGTCCLADHRAGTCFSELFRGHCAGDVTGHYTRRQCCCDKGRCWAVGLVPELCPPQGSDEFQRLCTEGLPLLPAHHGLFPGFPGFRSNVMGPGLGPARHSPRVSSGPGVPNLGPGNSNTGTAALNHTIDICRHFTNLCLHGRCLPTPFGYRCECGLGYTQDLRGECTDMDECTSSPCHHGDCVNTLGSYHCQCHQGFQATLTKQACVDVDECIASGSLCHLGHCVNTEGSFQCVCNAGFELSADGKNCVDHNECAASTMCLNGVCLNEDGSFMCICNPGFLLAQSGHYCVDIDECQMPGVCVNGHCNNTEGSFHCQCPGGLAVGTDGRVCVDTQVRSTCYAALEKGSCARPFPSTVTKSECCCASPDHGFGEPCQLCPAKNSAEFQVLCSSGVGMTMDGRDINECALDPEVCANGICENLWGSYRCICNLGYEAGAEGKDCTDVDECALSSLLCDKGWCWNSPGSYSCSCPQGFSFQQDTETCEDVDECLCSPCVNGLCWNLAGSYTCECSPGSRLGPSGTVCLDSTKGTCWLKVQDSRCEVNLQGATLRSECCSTLGAAWGSPCKRCETDPACARGFARLKDLTCEDVNECEAFPGVCPNGHCLNTAGSFHCECPKGLTLDTTGRLCVDMRLELCFLQWDEDDCGAPLPGKYQMDVCCCSIGAAWGAECEACPEPSSPEFTSLCPRGLGFASQDFPSGHPFYKDVNECRAFPGLCTHGTCRNSVGSFRCSCAGGFALDVQERNCTDIDECRISPDLCSQGTCVNTPGGFECKCFPGFESGFMLMKSCMDVDECARDPLLCRGGTCTNTDGSYKCQCPPGHELTTEGTACEDIDECSLSDGLCPHGRCVNVIGAFQCSCDTGFQATPHRQGCVDINECHVRNGGCDAHCINTKGSYQCICGKGYSLMPNGRACADVDECEENPNICDGGQCTNIPGGHRCLCYEGFMATPDMRTCVDVNECDLNPHICFHGNCENTKGSFVCRCLLGYIMGKGAMDCSDVDECKLGGHNCDTHASCLNIPGSFSCRCQPGWVGGGFKCHDLDECTTQEHWCSPIADCLNAPGSYRCICHQGFSGDGFSCEDRDECAENMELCNHGQCLNVPGGYHCECEMGFHPTEDHRACWDVDECAFGNICAFGNCKNQPRMFHYICEGGYELDRSGGNCTADVNECADPMNCINGLCVNIPGSYLCNCPQDFELNPSGVGCVDTRAGNCFLDTHNRGDGGIFCSAEIGVGVTRASCCCSLGQAWGNSCELCPMANTTEYRTLCPGGEGFQPNPTTVIMEDIDECQELPGLCQGGDCINTFGSFQCQCPLGYYLSEDTRICEADINECSTHLGICGPGTCYNTLGNYTCVCPAGYLQVSGSRCMDLRKSVCFQHYNGTCQNKLTSNVTQKMCCCSYNIGQAWNRPCEACPTPASPDYHVLCGNQVPGFIADIYTGKPLDIDECREIPTICANGICINQIGGFRCECHNGFHYNRILLACEDVDECGRGDSSCQQNADCLNIPGSYRCECTRGFKLSPSGACVGQNECREIPNVCSHGDCVDTEGSYMCLCHHGFQASADQTLCTDVNECDQKPCGNGTCNNIIGSYNCLCFPGFVATHNGDCVDIDECTTLAGQVCQFGQCVNTDGFFHCLCQDGFELTADGKNCVDTNECLSFVGTCLPGTCQNFEGSFHCICPVGFQVQNDHCVDIDECSEKHLCLLGTCTNNPGSFQCLCPPSFVLSDNGHHCFDTRQSFCFTRFEAGQCLVPKAFNTTKTQCCCSKRPGEGWGDPCELCPQEGSAAFQELCPFGHGAVPGPDDSREDVNECTENPGICINGMCVNTDGSFRCECPFGYSLDFTGISCVDTDECAIGHPCGEGTCTNVIGGFECACTDGFEPGPMMTCEDIDECALNPLLCAFRCHNTDGSYLCTCPAGYTLREGGTLCRDVDECADGLQDCHSRGMVCKNLVGTFVCTCPPGMRLQSISAEGCTDEDECSTQPSLCANGHCINTMGSFRCDCDKGFRPSPTLTECIDIRQGLCFSEVLHAECQAQSSGSKAVTRAECCCGGSRGWGPHCELCPLPGTSAYRKLCPHGSGYTAEGQDVDECRVIARLCPHGECINSLGSFRCHCQAGYKPDTAATACLDVDECSQAPNPCTFLCKNTEGSFLCSCPRGFLLQGDGRTCRDLDECTSRQHNCQFLCINTIGDFTCRCPPGFTQRHQACFDNDECSAQPGPCGTHSLCHSTPGSFHCECYQGFTLDSSGSSCKDVDECDGPHRCQHGCQNEPGGYRCGCPQGFTKHSQWAQCVLKNKNECALSPAACGSASCHNTLGGFHCVCPSGFNFDQIVGGCQDVDECAGQGSPCSYGCANTPGGFLCGCPRGYFRAGQGHCVFGLGFSPQDAQEEEELLSPEACYECKINRLSPQDRTRRSILRDSQPSPNGSEKVSLATLDSEALLTLGMNLTSLDQAKHILLLLPALEGFGGRVRYIITHGNKQGFFRMRHLHGLSSLQLGHKKPSPGTYQLEVVSMAWPQGARLEGWLGPEVQALRLKVQLQLL</sequence>
<dbReference type="InterPro" id="IPR009030">
    <property type="entry name" value="Growth_fac_rcpt_cys_sf"/>
</dbReference>
<dbReference type="FunFam" id="3.90.290.10:FF:000011">
    <property type="entry name" value="Fibrillin 2"/>
    <property type="match status" value="1"/>
</dbReference>
<evidence type="ECO:0000256" key="5">
    <source>
        <dbReference type="ARBA" id="ARBA00022536"/>
    </source>
</evidence>
<feature type="domain" description="EGF-like" evidence="16">
    <location>
        <begin position="152"/>
        <end position="184"/>
    </location>
</feature>
<dbReference type="FunFam" id="3.90.290.10:FF:000010">
    <property type="entry name" value="Fibrillin 2"/>
    <property type="match status" value="1"/>
</dbReference>
<feature type="domain" description="EGF-like" evidence="16">
    <location>
        <begin position="1771"/>
        <end position="1812"/>
    </location>
</feature>
<feature type="domain" description="EGF-like" evidence="16">
    <location>
        <begin position="1035"/>
        <end position="1076"/>
    </location>
</feature>
<evidence type="ECO:0000256" key="4">
    <source>
        <dbReference type="ARBA" id="ARBA00022530"/>
    </source>
</evidence>
<evidence type="ECO:0000313" key="19">
    <source>
        <dbReference type="Proteomes" id="UP000005225"/>
    </source>
</evidence>
<dbReference type="EMBL" id="AAQR03104490">
    <property type="status" value="NOT_ANNOTATED_CDS"/>
    <property type="molecule type" value="Genomic_DNA"/>
</dbReference>
<evidence type="ECO:0000256" key="6">
    <source>
        <dbReference type="ARBA" id="ARBA00022553"/>
    </source>
</evidence>
<feature type="domain" description="EGF-like" evidence="16">
    <location>
        <begin position="621"/>
        <end position="661"/>
    </location>
</feature>
<dbReference type="FunFam" id="2.10.25.10:FF:000002">
    <property type="entry name" value="Latent-transforming growth factor beta-binding protein 3"/>
    <property type="match status" value="2"/>
</dbReference>
<dbReference type="InterPro" id="IPR052080">
    <property type="entry name" value="vWF_C/EGF_Fibrillin"/>
</dbReference>
<dbReference type="FunFam" id="2.10.25.10:FF:000049">
    <property type="entry name" value="Fibrillin 2"/>
    <property type="match status" value="1"/>
</dbReference>
<dbReference type="InterPro" id="IPR000742">
    <property type="entry name" value="EGF"/>
</dbReference>
<dbReference type="FunFam" id="3.90.290.10:FF:000009">
    <property type="entry name" value="Fibrillin 2"/>
    <property type="match status" value="1"/>
</dbReference>
<dbReference type="Pfam" id="PF00683">
    <property type="entry name" value="TB"/>
    <property type="match status" value="9"/>
</dbReference>
<dbReference type="eggNOG" id="KOG1217">
    <property type="taxonomic scope" value="Eukaryota"/>
</dbReference>
<dbReference type="EMBL" id="AAQR03104488">
    <property type="status" value="NOT_ANNOTATED_CDS"/>
    <property type="molecule type" value="Genomic_DNA"/>
</dbReference>
<dbReference type="GO" id="GO:0030023">
    <property type="term" value="F:extracellular matrix constituent conferring elasticity"/>
    <property type="evidence" value="ECO:0007669"/>
    <property type="project" value="UniProtKB-ARBA"/>
</dbReference>
<dbReference type="GO" id="GO:0001527">
    <property type="term" value="C:microfibril"/>
    <property type="evidence" value="ECO:0007669"/>
    <property type="project" value="UniProtKB-ARBA"/>
</dbReference>
<dbReference type="EMBL" id="AAQR03104491">
    <property type="status" value="NOT_ANNOTATED_CDS"/>
    <property type="molecule type" value="Genomic_DNA"/>
</dbReference>
<dbReference type="FunFam" id="2.10.25.10:FF:000044">
    <property type="entry name" value="Fibrillin 2"/>
    <property type="match status" value="1"/>
</dbReference>
<dbReference type="FunFam" id="2.10.25.10:FF:000096">
    <property type="entry name" value="Putative fibrillin 2"/>
    <property type="match status" value="1"/>
</dbReference>
<dbReference type="Pfam" id="PF12662">
    <property type="entry name" value="cEGF"/>
    <property type="match status" value="2"/>
</dbReference>
<feature type="domain" description="EGF-like" evidence="16">
    <location>
        <begin position="773"/>
        <end position="814"/>
    </location>
</feature>
<feature type="domain" description="EGF-like" evidence="16">
    <location>
        <begin position="731"/>
        <end position="772"/>
    </location>
</feature>
<dbReference type="GeneTree" id="ENSGT00950000183158"/>
<dbReference type="Pfam" id="PF18193">
    <property type="entry name" value="Fibrillin_U_N"/>
    <property type="match status" value="1"/>
</dbReference>
<dbReference type="InterPro" id="IPR036773">
    <property type="entry name" value="TB_dom_sf"/>
</dbReference>
<feature type="domain" description="TB" evidence="17">
    <location>
        <begin position="667"/>
        <end position="719"/>
    </location>
</feature>
<feature type="domain" description="EGF-like" evidence="16">
    <location>
        <begin position="1495"/>
        <end position="1535"/>
    </location>
</feature>
<dbReference type="Proteomes" id="UP000005225">
    <property type="component" value="Unassembled WGS sequence"/>
</dbReference>
<dbReference type="FunFam" id="3.90.290.10:FF:000007">
    <property type="entry name" value="Fibrillin 2"/>
    <property type="match status" value="1"/>
</dbReference>
<feature type="domain" description="EGF-like" evidence="16">
    <location>
        <begin position="1329"/>
        <end position="1369"/>
    </location>
</feature>
<dbReference type="CDD" id="cd00054">
    <property type="entry name" value="EGF_CA"/>
    <property type="match status" value="20"/>
</dbReference>
<evidence type="ECO:0000256" key="14">
    <source>
        <dbReference type="PROSITE-ProRule" id="PRU00076"/>
    </source>
</evidence>
<feature type="domain" description="TB" evidence="17">
    <location>
        <begin position="2347"/>
        <end position="2400"/>
    </location>
</feature>
<dbReference type="PROSITE" id="PS01186">
    <property type="entry name" value="EGF_2"/>
    <property type="match status" value="23"/>
</dbReference>
<dbReference type="PROSITE" id="PS51364">
    <property type="entry name" value="TB"/>
    <property type="match status" value="9"/>
</dbReference>
<feature type="domain" description="EGF-like" evidence="16">
    <location>
        <begin position="2577"/>
        <end position="2616"/>
    </location>
</feature>
<keyword evidence="5 14" id="KW-0245">EGF-like domain</keyword>
<keyword evidence="6" id="KW-0597">Phosphoprotein</keyword>
<feature type="domain" description="EGF-like" evidence="16">
    <location>
        <begin position="1936"/>
        <end position="1978"/>
    </location>
</feature>
<feature type="domain" description="EGF-like" evidence="16">
    <location>
        <begin position="1077"/>
        <end position="1119"/>
    </location>
</feature>
<dbReference type="InterPro" id="IPR049883">
    <property type="entry name" value="NOTCH1_EGF-like"/>
</dbReference>
<evidence type="ECO:0000259" key="17">
    <source>
        <dbReference type="PROSITE" id="PS51364"/>
    </source>
</evidence>